<proteinExistence type="predicted"/>
<accession>A0A937K6C1</accession>
<reference evidence="1" key="1">
    <citation type="submission" date="2021-01" db="EMBL/GenBank/DDBJ databases">
        <title>Genome public.</title>
        <authorList>
            <person name="Liu C."/>
            <person name="Sun Q."/>
        </authorList>
    </citation>
    <scope>NUCLEOTIDE SEQUENCE</scope>
    <source>
        <strain evidence="1">YIM B02565</strain>
    </source>
</reference>
<evidence type="ECO:0000313" key="2">
    <source>
        <dbReference type="Proteomes" id="UP000623681"/>
    </source>
</evidence>
<evidence type="ECO:0000313" key="1">
    <source>
        <dbReference type="EMBL" id="MBL4933598.1"/>
    </source>
</evidence>
<gene>
    <name evidence="1" type="ORF">JK634_17565</name>
</gene>
<keyword evidence="2" id="KW-1185">Reference proteome</keyword>
<dbReference type="Proteomes" id="UP000623681">
    <property type="component" value="Unassembled WGS sequence"/>
</dbReference>
<dbReference type="InterPro" id="IPR036593">
    <property type="entry name" value="CPE0013-like_sf"/>
</dbReference>
<organism evidence="1 2">
    <name type="scientific">Clostridium paridis</name>
    <dbReference type="NCBI Taxonomy" id="2803863"/>
    <lineage>
        <taxon>Bacteria</taxon>
        <taxon>Bacillati</taxon>
        <taxon>Bacillota</taxon>
        <taxon>Clostridia</taxon>
        <taxon>Eubacteriales</taxon>
        <taxon>Clostridiaceae</taxon>
        <taxon>Clostridium</taxon>
    </lineage>
</organism>
<dbReference type="InterPro" id="IPR012460">
    <property type="entry name" value="DUF1667"/>
</dbReference>
<name>A0A937K6C1_9CLOT</name>
<dbReference type="RefSeq" id="WP_202769041.1">
    <property type="nucleotide sequence ID" value="NZ_JAESWA010000027.1"/>
</dbReference>
<dbReference type="Gene3D" id="3.10.530.10">
    <property type="entry name" value="CPE0013-like"/>
    <property type="match status" value="1"/>
</dbReference>
<protein>
    <submittedName>
        <fullName evidence="1">DUF1667 domain-containing protein</fullName>
    </submittedName>
</protein>
<comment type="caution">
    <text evidence="1">The sequence shown here is derived from an EMBL/GenBank/DDBJ whole genome shotgun (WGS) entry which is preliminary data.</text>
</comment>
<dbReference type="Pfam" id="PF07892">
    <property type="entry name" value="DUF1667"/>
    <property type="match status" value="1"/>
</dbReference>
<dbReference type="PANTHER" id="PTHR39450">
    <property type="entry name" value="MOLYBDOPTERIN OXIDOREDUCTASE, 4FE-4S CLUSTER-BINDING SUBUNIT"/>
    <property type="match status" value="1"/>
</dbReference>
<dbReference type="SUPFAM" id="SSF160148">
    <property type="entry name" value="CPE0013-like"/>
    <property type="match status" value="1"/>
</dbReference>
<dbReference type="EMBL" id="JAESWA010000027">
    <property type="protein sequence ID" value="MBL4933598.1"/>
    <property type="molecule type" value="Genomic_DNA"/>
</dbReference>
<dbReference type="AlphaFoldDB" id="A0A937K6C1"/>
<dbReference type="PANTHER" id="PTHR39450:SF1">
    <property type="entry name" value="DUF1667 DOMAIN-CONTAINING PROTEIN"/>
    <property type="match status" value="1"/>
</dbReference>
<sequence>MVRKDIFTSVVRTKDNSKHKLIPVRSSEEIDIELWQELSKMLSRIYANTPIKCGDVICSNILNTGIDIICTKSIKKEI</sequence>